<keyword evidence="5" id="KW-1185">Reference proteome</keyword>
<dbReference type="InterPro" id="IPR011650">
    <property type="entry name" value="Peptidase_M20_dimer"/>
</dbReference>
<accession>A0A8J3G499</accession>
<evidence type="ECO:0000313" key="5">
    <source>
        <dbReference type="Proteomes" id="UP000642809"/>
    </source>
</evidence>
<reference evidence="4" key="1">
    <citation type="journal article" date="2014" name="Int. J. Syst. Evol. Microbiol.">
        <title>Complete genome sequence of Corynebacterium casei LMG S-19264T (=DSM 44701T), isolated from a smear-ripened cheese.</title>
        <authorList>
            <consortium name="US DOE Joint Genome Institute (JGI-PGF)"/>
            <person name="Walter F."/>
            <person name="Albersmeier A."/>
            <person name="Kalinowski J."/>
            <person name="Ruckert C."/>
        </authorList>
    </citation>
    <scope>NUCLEOTIDE SEQUENCE</scope>
    <source>
        <strain evidence="4">KCTC 23224</strain>
    </source>
</reference>
<dbReference type="PANTHER" id="PTHR11014:SF169">
    <property type="entry name" value="CLAN MH, FAMILY M20, PEPTIDASE T-LIKE METALLOPEPTIDASE"/>
    <property type="match status" value="1"/>
</dbReference>
<keyword evidence="1" id="KW-0378">Hydrolase</keyword>
<dbReference type="SUPFAM" id="SSF55031">
    <property type="entry name" value="Bacterial exopeptidase dimerisation domain"/>
    <property type="match status" value="1"/>
</dbReference>
<proteinExistence type="predicted"/>
<keyword evidence="2" id="KW-0464">Manganese</keyword>
<reference evidence="4" key="2">
    <citation type="submission" date="2020-09" db="EMBL/GenBank/DDBJ databases">
        <authorList>
            <person name="Sun Q."/>
            <person name="Kim S."/>
        </authorList>
    </citation>
    <scope>NUCLEOTIDE SEQUENCE</scope>
    <source>
        <strain evidence="4">KCTC 23224</strain>
    </source>
</reference>
<dbReference type="EMBL" id="BMYF01000003">
    <property type="protein sequence ID" value="GHB28010.1"/>
    <property type="molecule type" value="Genomic_DNA"/>
</dbReference>
<feature type="domain" description="Peptidase M20 dimerisation" evidence="3">
    <location>
        <begin position="175"/>
        <end position="273"/>
    </location>
</feature>
<dbReference type="NCBIfam" id="TIGR01891">
    <property type="entry name" value="amidohydrolases"/>
    <property type="match status" value="1"/>
</dbReference>
<dbReference type="InterPro" id="IPR002933">
    <property type="entry name" value="Peptidase_M20"/>
</dbReference>
<evidence type="ECO:0000259" key="3">
    <source>
        <dbReference type="Pfam" id="PF07687"/>
    </source>
</evidence>
<dbReference type="PANTHER" id="PTHR11014">
    <property type="entry name" value="PEPTIDASE M20 FAMILY MEMBER"/>
    <property type="match status" value="1"/>
</dbReference>
<feature type="binding site" evidence="2">
    <location>
        <position position="154"/>
    </location>
    <ligand>
        <name>Mn(2+)</name>
        <dbReference type="ChEBI" id="CHEBI:29035"/>
        <label>2</label>
    </ligand>
</feature>
<dbReference type="Gene3D" id="3.40.630.10">
    <property type="entry name" value="Zn peptidases"/>
    <property type="match status" value="1"/>
</dbReference>
<sequence length="376" mass="41777">MHIDQIIKLRQTIHQNPEISNHEYDTAKRIAQFFKPLSPTEELDLSKTGKAFVFDSGVAGKTLMFRAELDALPIQETSEVPYRSTKDKVAHACGHDGHMAIVAGLAAQIAQNPPQKGKVVMLFQPAEEVEQGARDVVNDPVFQSIQPDFIFGLHNIPGAPKHEIILKKGTFAAASKGMTVKLHGKTSHAAEPENGISPSIAIAKIITALNELIQNQDQFTDLVLLTIIHVKMGEIAFGTSPGYAEVRATLRAYENEDMKKLTAQTEEIIHAISREEKLGVEISYNEVFPAVENNNEALSMVEASAKAHQLSISIRDKPFKWSEDFSYFTEKYKGCFFGLGAGTNQAQLHHSDYDFPDEILETGIQVFFEIYRKINL</sequence>
<feature type="binding site" evidence="2">
    <location>
        <position position="95"/>
    </location>
    <ligand>
        <name>Mn(2+)</name>
        <dbReference type="ChEBI" id="CHEBI:29035"/>
        <label>2</label>
    </ligand>
</feature>
<dbReference type="InterPro" id="IPR036264">
    <property type="entry name" value="Bact_exopeptidase_dim_dom"/>
</dbReference>
<dbReference type="GO" id="GO:0016787">
    <property type="term" value="F:hydrolase activity"/>
    <property type="evidence" value="ECO:0007669"/>
    <property type="project" value="UniProtKB-KW"/>
</dbReference>
<dbReference type="AlphaFoldDB" id="A0A8J3G499"/>
<comment type="cofactor">
    <cofactor evidence="2">
        <name>Mn(2+)</name>
        <dbReference type="ChEBI" id="CHEBI:29035"/>
    </cofactor>
    <text evidence="2">The Mn(2+) ion enhances activity.</text>
</comment>
<evidence type="ECO:0000256" key="2">
    <source>
        <dbReference type="PIRSR" id="PIRSR005962-1"/>
    </source>
</evidence>
<feature type="binding site" evidence="2">
    <location>
        <position position="93"/>
    </location>
    <ligand>
        <name>Mn(2+)</name>
        <dbReference type="ChEBI" id="CHEBI:29035"/>
        <label>2</label>
    </ligand>
</feature>
<dbReference type="InterPro" id="IPR017439">
    <property type="entry name" value="Amidohydrolase"/>
</dbReference>
<name>A0A8J3G499_9BACT</name>
<dbReference type="PIRSF" id="PIRSF005962">
    <property type="entry name" value="Pept_M20D_amidohydro"/>
    <property type="match status" value="1"/>
</dbReference>
<dbReference type="Gene3D" id="3.30.70.360">
    <property type="match status" value="1"/>
</dbReference>
<feature type="binding site" evidence="2">
    <location>
        <position position="128"/>
    </location>
    <ligand>
        <name>Mn(2+)</name>
        <dbReference type="ChEBI" id="CHEBI:29035"/>
        <label>2</label>
    </ligand>
</feature>
<evidence type="ECO:0000256" key="1">
    <source>
        <dbReference type="ARBA" id="ARBA00022801"/>
    </source>
</evidence>
<comment type="caution">
    <text evidence="4">The sequence shown here is derived from an EMBL/GenBank/DDBJ whole genome shotgun (WGS) entry which is preliminary data.</text>
</comment>
<organism evidence="4 5">
    <name type="scientific">Mongoliitalea lutea</name>
    <dbReference type="NCBI Taxonomy" id="849756"/>
    <lineage>
        <taxon>Bacteria</taxon>
        <taxon>Pseudomonadati</taxon>
        <taxon>Bacteroidota</taxon>
        <taxon>Cytophagia</taxon>
        <taxon>Cytophagales</taxon>
        <taxon>Cyclobacteriaceae</taxon>
        <taxon>Mongoliitalea</taxon>
    </lineage>
</organism>
<gene>
    <name evidence="4" type="primary">celE</name>
    <name evidence="4" type="ORF">GCM10008106_05700</name>
</gene>
<keyword evidence="2" id="KW-0479">Metal-binding</keyword>
<dbReference type="Pfam" id="PF07687">
    <property type="entry name" value="M20_dimer"/>
    <property type="match status" value="1"/>
</dbReference>
<dbReference type="RefSeq" id="WP_189578946.1">
    <property type="nucleotide sequence ID" value="NZ_BMYF01000003.1"/>
</dbReference>
<feature type="binding site" evidence="2">
    <location>
        <position position="349"/>
    </location>
    <ligand>
        <name>Mn(2+)</name>
        <dbReference type="ChEBI" id="CHEBI:29035"/>
        <label>2</label>
    </ligand>
</feature>
<dbReference type="Proteomes" id="UP000642809">
    <property type="component" value="Unassembled WGS sequence"/>
</dbReference>
<dbReference type="Pfam" id="PF01546">
    <property type="entry name" value="Peptidase_M20"/>
    <property type="match status" value="1"/>
</dbReference>
<dbReference type="GO" id="GO:0046872">
    <property type="term" value="F:metal ion binding"/>
    <property type="evidence" value="ECO:0007669"/>
    <property type="project" value="UniProtKB-KW"/>
</dbReference>
<evidence type="ECO:0000313" key="4">
    <source>
        <dbReference type="EMBL" id="GHB28010.1"/>
    </source>
</evidence>
<dbReference type="SUPFAM" id="SSF53187">
    <property type="entry name" value="Zn-dependent exopeptidases"/>
    <property type="match status" value="1"/>
</dbReference>
<protein>
    <submittedName>
        <fullName evidence="4">Peptidase M20</fullName>
    </submittedName>
</protein>